<sequence>MKDAAPGGPVTPLTGKRILITGAGSGIGRSAARLFHARGAELVLVGRRLAALQETLPRASCAAFDHADDAAVATFARSCPELDGMFLAAGALSTGSVEGTPVSDFDAMIASNLRGPWLMAHHLGSRLKGGSSVVLVGSNIGIRAIPDSAAYSLAKAGVHMLAKVLALEWAPRSIRCNAIAPGPVRTPMVEARLADSVDPIEALARLASVNPLKRLGTETEVAALAAHLLSDESAWTTGSVITIDGGADAVY</sequence>
<comment type="caution">
    <text evidence="3">The sequence shown here is derived from an EMBL/GenBank/DDBJ whole genome shotgun (WGS) entry which is preliminary data.</text>
</comment>
<reference evidence="3" key="1">
    <citation type="submission" date="2020-10" db="EMBL/GenBank/DDBJ databases">
        <title>Connecting structure to function with the recovery of over 1000 high-quality activated sludge metagenome-assembled genomes encoding full-length rRNA genes using long-read sequencing.</title>
        <authorList>
            <person name="Singleton C.M."/>
            <person name="Petriglieri F."/>
            <person name="Kristensen J.M."/>
            <person name="Kirkegaard R.H."/>
            <person name="Michaelsen T.Y."/>
            <person name="Andersen M.H."/>
            <person name="Karst S.M."/>
            <person name="Dueholm M.S."/>
            <person name="Nielsen P.H."/>
            <person name="Albertsen M."/>
        </authorList>
    </citation>
    <scope>NUCLEOTIDE SEQUENCE</scope>
    <source>
        <strain evidence="3">Skiv_18-Q3-R9-52_MAXAC.067</strain>
    </source>
</reference>
<dbReference type="Proteomes" id="UP000886657">
    <property type="component" value="Unassembled WGS sequence"/>
</dbReference>
<dbReference type="GO" id="GO:0016491">
    <property type="term" value="F:oxidoreductase activity"/>
    <property type="evidence" value="ECO:0007669"/>
    <property type="project" value="UniProtKB-KW"/>
</dbReference>
<dbReference type="CDD" id="cd05233">
    <property type="entry name" value="SDR_c"/>
    <property type="match status" value="1"/>
</dbReference>
<dbReference type="InterPro" id="IPR002347">
    <property type="entry name" value="SDR_fam"/>
</dbReference>
<keyword evidence="2" id="KW-0560">Oxidoreductase</keyword>
<proteinExistence type="inferred from homology"/>
<dbReference type="InterPro" id="IPR036291">
    <property type="entry name" value="NAD(P)-bd_dom_sf"/>
</dbReference>
<dbReference type="PANTHER" id="PTHR43477:SF1">
    <property type="entry name" value="DIHYDROANTICAPSIN 7-DEHYDROGENASE"/>
    <property type="match status" value="1"/>
</dbReference>
<evidence type="ECO:0000313" key="3">
    <source>
        <dbReference type="EMBL" id="MBK9795763.1"/>
    </source>
</evidence>
<organism evidence="3 4">
    <name type="scientific">Candidatus Geothrix skivensis</name>
    <dbReference type="NCBI Taxonomy" id="2954439"/>
    <lineage>
        <taxon>Bacteria</taxon>
        <taxon>Pseudomonadati</taxon>
        <taxon>Acidobacteriota</taxon>
        <taxon>Holophagae</taxon>
        <taxon>Holophagales</taxon>
        <taxon>Holophagaceae</taxon>
        <taxon>Geothrix</taxon>
    </lineage>
</organism>
<dbReference type="FunFam" id="3.40.50.720:FF:000084">
    <property type="entry name" value="Short-chain dehydrogenase reductase"/>
    <property type="match status" value="1"/>
</dbReference>
<gene>
    <name evidence="3" type="ORF">IPP58_04590</name>
</gene>
<evidence type="ECO:0000256" key="1">
    <source>
        <dbReference type="ARBA" id="ARBA00006484"/>
    </source>
</evidence>
<dbReference type="PANTHER" id="PTHR43477">
    <property type="entry name" value="DIHYDROANTICAPSIN 7-DEHYDROGENASE"/>
    <property type="match status" value="1"/>
</dbReference>
<dbReference type="Pfam" id="PF13561">
    <property type="entry name" value="adh_short_C2"/>
    <property type="match status" value="1"/>
</dbReference>
<dbReference type="SUPFAM" id="SSF51735">
    <property type="entry name" value="NAD(P)-binding Rossmann-fold domains"/>
    <property type="match status" value="1"/>
</dbReference>
<name>A0A9D7SGF9_9BACT</name>
<comment type="similarity">
    <text evidence="1">Belongs to the short-chain dehydrogenases/reductases (SDR) family.</text>
</comment>
<dbReference type="AlphaFoldDB" id="A0A9D7SGF9"/>
<evidence type="ECO:0000256" key="2">
    <source>
        <dbReference type="ARBA" id="ARBA00023002"/>
    </source>
</evidence>
<dbReference type="InterPro" id="IPR051122">
    <property type="entry name" value="SDR_DHRS6-like"/>
</dbReference>
<evidence type="ECO:0000313" key="4">
    <source>
        <dbReference type="Proteomes" id="UP000886657"/>
    </source>
</evidence>
<accession>A0A9D7SGF9</accession>
<dbReference type="Gene3D" id="3.40.50.720">
    <property type="entry name" value="NAD(P)-binding Rossmann-like Domain"/>
    <property type="match status" value="1"/>
</dbReference>
<dbReference type="PRINTS" id="PR00081">
    <property type="entry name" value="GDHRDH"/>
</dbReference>
<protein>
    <submittedName>
        <fullName evidence="3">SDR family oxidoreductase</fullName>
    </submittedName>
</protein>
<dbReference type="EMBL" id="JADKIO010000005">
    <property type="protein sequence ID" value="MBK9795763.1"/>
    <property type="molecule type" value="Genomic_DNA"/>
</dbReference>